<proteinExistence type="predicted"/>
<organism evidence="1 2">
    <name type="scientific">Lentinus brumalis</name>
    <dbReference type="NCBI Taxonomy" id="2498619"/>
    <lineage>
        <taxon>Eukaryota</taxon>
        <taxon>Fungi</taxon>
        <taxon>Dikarya</taxon>
        <taxon>Basidiomycota</taxon>
        <taxon>Agaricomycotina</taxon>
        <taxon>Agaricomycetes</taxon>
        <taxon>Polyporales</taxon>
        <taxon>Polyporaceae</taxon>
        <taxon>Lentinus</taxon>
    </lineage>
</organism>
<dbReference type="Proteomes" id="UP000256964">
    <property type="component" value="Unassembled WGS sequence"/>
</dbReference>
<protein>
    <submittedName>
        <fullName evidence="1">Uncharacterized protein</fullName>
    </submittedName>
</protein>
<name>A0A371CWV9_9APHY</name>
<accession>A0A371CWV9</accession>
<dbReference type="EMBL" id="KZ857445">
    <property type="protein sequence ID" value="RDX44768.1"/>
    <property type="molecule type" value="Genomic_DNA"/>
</dbReference>
<evidence type="ECO:0000313" key="2">
    <source>
        <dbReference type="Proteomes" id="UP000256964"/>
    </source>
</evidence>
<evidence type="ECO:0000313" key="1">
    <source>
        <dbReference type="EMBL" id="RDX44768.1"/>
    </source>
</evidence>
<sequence length="112" mass="12697">MTTADAPEASFPRQLHTATVPSSRRLVSQQLQLYTQQKKHFWDANPSDQYLLHYLSFERSICPVYEAHTGLSVLPRARGHRPVLPVVTRLIHGNTPSHRRAEPHYALSAGCQ</sequence>
<gene>
    <name evidence="1" type="ORF">OH76DRAFT_1039341</name>
</gene>
<keyword evidence="2" id="KW-1185">Reference proteome</keyword>
<reference evidence="1 2" key="1">
    <citation type="journal article" date="2018" name="Biotechnol. Biofuels">
        <title>Integrative visual omics of the white-rot fungus Polyporus brumalis exposes the biotechnological potential of its oxidative enzymes for delignifying raw plant biomass.</title>
        <authorList>
            <person name="Miyauchi S."/>
            <person name="Rancon A."/>
            <person name="Drula E."/>
            <person name="Hage H."/>
            <person name="Chaduli D."/>
            <person name="Favel A."/>
            <person name="Grisel S."/>
            <person name="Henrissat B."/>
            <person name="Herpoel-Gimbert I."/>
            <person name="Ruiz-Duenas F.J."/>
            <person name="Chevret D."/>
            <person name="Hainaut M."/>
            <person name="Lin J."/>
            <person name="Wang M."/>
            <person name="Pangilinan J."/>
            <person name="Lipzen A."/>
            <person name="Lesage-Meessen L."/>
            <person name="Navarro D."/>
            <person name="Riley R."/>
            <person name="Grigoriev I.V."/>
            <person name="Zhou S."/>
            <person name="Raouche S."/>
            <person name="Rosso M.N."/>
        </authorList>
    </citation>
    <scope>NUCLEOTIDE SEQUENCE [LARGE SCALE GENOMIC DNA]</scope>
    <source>
        <strain evidence="1 2">BRFM 1820</strain>
    </source>
</reference>
<dbReference type="AlphaFoldDB" id="A0A371CWV9"/>